<dbReference type="AlphaFoldDB" id="A0A1V9YE77"/>
<keyword evidence="2" id="KW-1185">Reference proteome</keyword>
<comment type="caution">
    <text evidence="1">The sequence shown here is derived from an EMBL/GenBank/DDBJ whole genome shotgun (WGS) entry which is preliminary data.</text>
</comment>
<reference evidence="1 2" key="1">
    <citation type="journal article" date="2014" name="Genome Biol. Evol.">
        <title>The secreted proteins of Achlya hypogyna and Thraustotheca clavata identify the ancestral oomycete secretome and reveal gene acquisitions by horizontal gene transfer.</title>
        <authorList>
            <person name="Misner I."/>
            <person name="Blouin N."/>
            <person name="Leonard G."/>
            <person name="Richards T.A."/>
            <person name="Lane C.E."/>
        </authorList>
    </citation>
    <scope>NUCLEOTIDE SEQUENCE [LARGE SCALE GENOMIC DNA]</scope>
    <source>
        <strain evidence="1 2">ATCC 48635</strain>
    </source>
</reference>
<evidence type="ECO:0000313" key="1">
    <source>
        <dbReference type="EMBL" id="OQR83987.1"/>
    </source>
</evidence>
<name>A0A1V9YE77_ACHHY</name>
<dbReference type="EMBL" id="JNBR01002017">
    <property type="protein sequence ID" value="OQR83987.1"/>
    <property type="molecule type" value="Genomic_DNA"/>
</dbReference>
<accession>A0A1V9YE77</accession>
<protein>
    <submittedName>
        <fullName evidence="1">Uncharacterized protein</fullName>
    </submittedName>
</protein>
<evidence type="ECO:0000313" key="2">
    <source>
        <dbReference type="Proteomes" id="UP000243579"/>
    </source>
</evidence>
<organism evidence="1 2">
    <name type="scientific">Achlya hypogyna</name>
    <name type="common">Oomycete</name>
    <name type="synonym">Protoachlya hypogyna</name>
    <dbReference type="NCBI Taxonomy" id="1202772"/>
    <lineage>
        <taxon>Eukaryota</taxon>
        <taxon>Sar</taxon>
        <taxon>Stramenopiles</taxon>
        <taxon>Oomycota</taxon>
        <taxon>Saprolegniomycetes</taxon>
        <taxon>Saprolegniales</taxon>
        <taxon>Achlyaceae</taxon>
        <taxon>Achlya</taxon>
    </lineage>
</organism>
<sequence length="98" mass="10843">MHKLRVPGSKAALTLVLDFVRSRRQMRTRVVAKDVLALLTEHGLVRVNMDDKKDAAAALRATQAFLVRKGFKRGKQKGVSYGLSTDVAVKRDSSLPKP</sequence>
<proteinExistence type="predicted"/>
<dbReference type="Proteomes" id="UP000243579">
    <property type="component" value="Unassembled WGS sequence"/>
</dbReference>
<gene>
    <name evidence="1" type="ORF">ACHHYP_20712</name>
</gene>